<evidence type="ECO:0000259" key="2">
    <source>
        <dbReference type="SMART" id="SM00256"/>
    </source>
</evidence>
<sequence>MASILELPTELLFEIFSDDNLTPADLARCQQVCKTFRDITEHCKIDYTFKVDATNHPTWTLIRCLLINPKLGGRFRSIKVTWHRRRPMKPKTWAYQWGWSGQEMQQIEDIGSEWLTPGTLRAIRTGLNSEALLPLLLCMTPNLESLDLGEAFEGLIYPTFTAREGIRVIEASCGDDWKWEPKGRWDDGWAYYDAISSGTTPPREDVHPLWFHVNLNHKQWLPGLANLTHFAHGYKDHQDSSGFYLGWPGQYLAEILLMPRLETVQVRQCATIEFRQHTPLSDTVDELMKSRFKSTVKRLELIDSCFRQEDYDALAKLTGSLERLEWSWISETSRYYNSHAPIAEDRVTKAFLMRNKKTLSPERIVLVKGGKENMEADEEEQDGDESDLGSDDDGRYYVSDSSSEEEEDDDDDDD</sequence>
<dbReference type="Gene3D" id="1.20.1280.50">
    <property type="match status" value="1"/>
</dbReference>
<dbReference type="InterPro" id="IPR036047">
    <property type="entry name" value="F-box-like_dom_sf"/>
</dbReference>
<evidence type="ECO:0000313" key="3">
    <source>
        <dbReference type="EMBL" id="KAK6349834.1"/>
    </source>
</evidence>
<dbReference type="Pfam" id="PF12937">
    <property type="entry name" value="F-box-like"/>
    <property type="match status" value="1"/>
</dbReference>
<dbReference type="Proteomes" id="UP001375240">
    <property type="component" value="Unassembled WGS sequence"/>
</dbReference>
<evidence type="ECO:0000313" key="4">
    <source>
        <dbReference type="Proteomes" id="UP001375240"/>
    </source>
</evidence>
<feature type="compositionally biased region" description="Acidic residues" evidence="1">
    <location>
        <begin position="402"/>
        <end position="414"/>
    </location>
</feature>
<evidence type="ECO:0000256" key="1">
    <source>
        <dbReference type="SAM" id="MobiDB-lite"/>
    </source>
</evidence>
<accession>A0AAV9UXL4</accession>
<keyword evidence="4" id="KW-1185">Reference proteome</keyword>
<reference evidence="3 4" key="1">
    <citation type="submission" date="2019-10" db="EMBL/GenBank/DDBJ databases">
        <authorList>
            <person name="Palmer J.M."/>
        </authorList>
    </citation>
    <scope>NUCLEOTIDE SEQUENCE [LARGE SCALE GENOMIC DNA]</scope>
    <source>
        <strain evidence="3 4">TWF696</strain>
    </source>
</reference>
<feature type="compositionally biased region" description="Acidic residues" evidence="1">
    <location>
        <begin position="375"/>
        <end position="391"/>
    </location>
</feature>
<feature type="domain" description="F-box" evidence="2">
    <location>
        <begin position="7"/>
        <end position="49"/>
    </location>
</feature>
<dbReference type="SMART" id="SM00256">
    <property type="entry name" value="FBOX"/>
    <property type="match status" value="1"/>
</dbReference>
<name>A0AAV9UXL4_9PEZI</name>
<organism evidence="3 4">
    <name type="scientific">Orbilia brochopaga</name>
    <dbReference type="NCBI Taxonomy" id="3140254"/>
    <lineage>
        <taxon>Eukaryota</taxon>
        <taxon>Fungi</taxon>
        <taxon>Dikarya</taxon>
        <taxon>Ascomycota</taxon>
        <taxon>Pezizomycotina</taxon>
        <taxon>Orbiliomycetes</taxon>
        <taxon>Orbiliales</taxon>
        <taxon>Orbiliaceae</taxon>
        <taxon>Orbilia</taxon>
    </lineage>
</organism>
<protein>
    <recommendedName>
        <fullName evidence="2">F-box domain-containing protein</fullName>
    </recommendedName>
</protein>
<dbReference type="InterPro" id="IPR001810">
    <property type="entry name" value="F-box_dom"/>
</dbReference>
<dbReference type="SUPFAM" id="SSF81383">
    <property type="entry name" value="F-box domain"/>
    <property type="match status" value="1"/>
</dbReference>
<dbReference type="EMBL" id="JAVHNQ010000004">
    <property type="protein sequence ID" value="KAK6349834.1"/>
    <property type="molecule type" value="Genomic_DNA"/>
</dbReference>
<comment type="caution">
    <text evidence="3">The sequence shown here is derived from an EMBL/GenBank/DDBJ whole genome shotgun (WGS) entry which is preliminary data.</text>
</comment>
<dbReference type="CDD" id="cd09917">
    <property type="entry name" value="F-box_SF"/>
    <property type="match status" value="1"/>
</dbReference>
<feature type="region of interest" description="Disordered" evidence="1">
    <location>
        <begin position="368"/>
        <end position="414"/>
    </location>
</feature>
<gene>
    <name evidence="3" type="ORF">TWF696_006100</name>
</gene>
<dbReference type="AlphaFoldDB" id="A0AAV9UXL4"/>
<proteinExistence type="predicted"/>